<organism evidence="2 3">
    <name type="scientific">Paenibacillus haidiansis</name>
    <dbReference type="NCBI Taxonomy" id="1574488"/>
    <lineage>
        <taxon>Bacteria</taxon>
        <taxon>Bacillati</taxon>
        <taxon>Bacillota</taxon>
        <taxon>Bacilli</taxon>
        <taxon>Bacillales</taxon>
        <taxon>Paenibacillaceae</taxon>
        <taxon>Paenibacillus</taxon>
    </lineage>
</organism>
<keyword evidence="1" id="KW-0472">Membrane</keyword>
<gene>
    <name evidence="2" type="ORF">V3851_25665</name>
</gene>
<keyword evidence="3" id="KW-1185">Reference proteome</keyword>
<comment type="caution">
    <text evidence="2">The sequence shown here is derived from an EMBL/GenBank/DDBJ whole genome shotgun (WGS) entry which is preliminary data.</text>
</comment>
<feature type="transmembrane region" description="Helical" evidence="1">
    <location>
        <begin position="41"/>
        <end position="61"/>
    </location>
</feature>
<accession>A0ABU7W0Y3</accession>
<keyword evidence="1" id="KW-0812">Transmembrane</keyword>
<dbReference type="RefSeq" id="WP_331849267.1">
    <property type="nucleotide sequence ID" value="NZ_JAZHPZ010000024.1"/>
</dbReference>
<dbReference type="Proteomes" id="UP001306950">
    <property type="component" value="Unassembled WGS sequence"/>
</dbReference>
<dbReference type="EMBL" id="JAZHPZ010000024">
    <property type="protein sequence ID" value="MEF2969166.1"/>
    <property type="molecule type" value="Genomic_DNA"/>
</dbReference>
<reference evidence="2 3" key="1">
    <citation type="submission" date="2024-02" db="EMBL/GenBank/DDBJ databases">
        <title>A nitrogen-fixing paenibacillus bacterium.</title>
        <authorList>
            <person name="Zhang W.L."/>
            <person name="Chen S.F."/>
        </authorList>
    </citation>
    <scope>NUCLEOTIDE SEQUENCE [LARGE SCALE GENOMIC DNA]</scope>
    <source>
        <strain evidence="2 3">M1</strain>
    </source>
</reference>
<evidence type="ECO:0000256" key="1">
    <source>
        <dbReference type="SAM" id="Phobius"/>
    </source>
</evidence>
<proteinExistence type="predicted"/>
<sequence length="62" mass="6934">MVDDNNRMFNPPDNPYAAKAHFDTNVKKLRTEGIPGLWRQISNLLIVVAIFAVIILIVSILG</sequence>
<protein>
    <submittedName>
        <fullName evidence="2">Uncharacterized protein</fullName>
    </submittedName>
</protein>
<name>A0ABU7W0Y3_9BACL</name>
<evidence type="ECO:0000313" key="2">
    <source>
        <dbReference type="EMBL" id="MEF2969166.1"/>
    </source>
</evidence>
<keyword evidence="1" id="KW-1133">Transmembrane helix</keyword>
<evidence type="ECO:0000313" key="3">
    <source>
        <dbReference type="Proteomes" id="UP001306950"/>
    </source>
</evidence>